<dbReference type="AlphaFoldDB" id="A0A9P3CNZ1"/>
<evidence type="ECO:0000313" key="3">
    <source>
        <dbReference type="Proteomes" id="UP000825890"/>
    </source>
</evidence>
<comment type="caution">
    <text evidence="2">The sequence shown here is derived from an EMBL/GenBank/DDBJ whole genome shotgun (WGS) entry which is preliminary data.</text>
</comment>
<dbReference type="GeneID" id="68296704"/>
<dbReference type="OrthoDB" id="2580675at2759"/>
<keyword evidence="1" id="KW-0732">Signal</keyword>
<organism evidence="2 3">
    <name type="scientific">Cercospora kikuchii</name>
    <dbReference type="NCBI Taxonomy" id="84275"/>
    <lineage>
        <taxon>Eukaryota</taxon>
        <taxon>Fungi</taxon>
        <taxon>Dikarya</taxon>
        <taxon>Ascomycota</taxon>
        <taxon>Pezizomycotina</taxon>
        <taxon>Dothideomycetes</taxon>
        <taxon>Dothideomycetidae</taxon>
        <taxon>Mycosphaerellales</taxon>
        <taxon>Mycosphaerellaceae</taxon>
        <taxon>Cercospora</taxon>
    </lineage>
</organism>
<protein>
    <submittedName>
        <fullName evidence="2">Uncharacterized protein</fullName>
    </submittedName>
</protein>
<evidence type="ECO:0000313" key="2">
    <source>
        <dbReference type="EMBL" id="GIZ48054.1"/>
    </source>
</evidence>
<dbReference type="RefSeq" id="XP_044662541.1">
    <property type="nucleotide sequence ID" value="XM_044806606.1"/>
</dbReference>
<gene>
    <name evidence="2" type="ORF">CKM354_001112900</name>
</gene>
<proteinExistence type="predicted"/>
<sequence>MATLMKSWFLSHSEPEHHPGMLALSMRMFTALTAFIAALGVTAQQAAVECVTEGQALIVTRDCIDPEYASPIFTNRSNESRPVSHERISGYFNGTTVNFTFYLTPKPQWKGRFFQLVYPTQNASAPDYAIAFGVESGGFTIQASASVGYRADAATAKLARRVAQDYYNVSADEIYGYVYGGSGGSLEIVGAAEKTFRVWDGCLVLIQATPMSIPYNWGMRAFGGLIFGNKSAEVVDAVQPGSSVDLTSVLNDLEQAVLEEVTALGVPLQGWEDWDAIVGNRTQLFQTLKDITIPIIQDMDPTYADDFWTKDGYAGAEQSALGERFRAALVEFNSTIVSKATGDHGMTTEFVLDDVPENAAGTIGLGFSIMVNDTLQPFSGHLDPDTRTVYISSRGTTNETLHALVSGARVAVDNRWYLAAHTFYRHQVPPKDSGFYAFDYLRDDAGQPLYPQRSTLIGPLISQSTTGGSTHTGNITMKAIALQTLLDFDAFPWHADWYSKQVAKAKGGIEDHYRLYFGENADHAMSRLGPPFTKRLVDWTGLYEQHLRDLSAWVEFGIEPPTPTNYTVQDGQVRIPSAASERKGIQPVVELVVNGTKRAEVASGNEINFNAKAEVPTGFGQLVALEWDAYGNGEYVNQDFEVGEVLNVQFSHVYEEPGLYFAGVRVASHREGNTTTEVALAWNMDRVRVIVN</sequence>
<feature type="signal peptide" evidence="1">
    <location>
        <begin position="1"/>
        <end position="43"/>
    </location>
</feature>
<reference evidence="2 3" key="1">
    <citation type="submission" date="2021-01" db="EMBL/GenBank/DDBJ databases">
        <title>Cercospora kikuchii MAFF 305040 whole genome shotgun sequence.</title>
        <authorList>
            <person name="Kashiwa T."/>
            <person name="Suzuki T."/>
        </authorList>
    </citation>
    <scope>NUCLEOTIDE SEQUENCE [LARGE SCALE GENOMIC DNA]</scope>
    <source>
        <strain evidence="2 3">MAFF 305040</strain>
    </source>
</reference>
<evidence type="ECO:0000256" key="1">
    <source>
        <dbReference type="SAM" id="SignalP"/>
    </source>
</evidence>
<dbReference type="EMBL" id="BOLY01000007">
    <property type="protein sequence ID" value="GIZ48054.1"/>
    <property type="molecule type" value="Genomic_DNA"/>
</dbReference>
<name>A0A9P3CNZ1_9PEZI</name>
<dbReference type="Proteomes" id="UP000825890">
    <property type="component" value="Unassembled WGS sequence"/>
</dbReference>
<accession>A0A9P3CNZ1</accession>
<feature type="chain" id="PRO_5040231571" evidence="1">
    <location>
        <begin position="44"/>
        <end position="692"/>
    </location>
</feature>
<keyword evidence="3" id="KW-1185">Reference proteome</keyword>